<comment type="caution">
    <text evidence="2">The sequence shown here is derived from an EMBL/GenBank/DDBJ whole genome shotgun (WGS) entry which is preliminary data.</text>
</comment>
<gene>
    <name evidence="2" type="ORF">MAM_00038</name>
</gene>
<evidence type="ECO:0000256" key="1">
    <source>
        <dbReference type="SAM" id="MobiDB-lite"/>
    </source>
</evidence>
<sequence length="192" mass="21988">MAAEAPPSPCNPPPNLPPSPGYSSFDDLYNAVQAFGRKNGIAFTKGSISNNREINGVVQPTWGILDCDRGGRQKPPRGAGIRRTSSRKTGCTYRLKVSSSSSSGRWEWHYQELGSHNHDRSSDPSRHAIHRRFTESQKRRIMSLTRHTSLRPRSISTVMREEEDEELYFRQKDIYNQRQRARQFQPCPARRC</sequence>
<evidence type="ECO:0008006" key="4">
    <source>
        <dbReference type="Google" id="ProtNLM"/>
    </source>
</evidence>
<feature type="region of interest" description="Disordered" evidence="1">
    <location>
        <begin position="68"/>
        <end position="87"/>
    </location>
</feature>
<feature type="compositionally biased region" description="Pro residues" evidence="1">
    <location>
        <begin position="1"/>
        <end position="20"/>
    </location>
</feature>
<dbReference type="HOGENOM" id="CLU_096856_0_0_1"/>
<dbReference type="PANTHER" id="PTHR47718:SF3">
    <property type="entry name" value="PROTEIN FAR1-RELATED SEQUENCE 5-LIKE"/>
    <property type="match status" value="1"/>
</dbReference>
<dbReference type="GeneID" id="63734493"/>
<dbReference type="RefSeq" id="XP_040682102.1">
    <property type="nucleotide sequence ID" value="XM_040818838.1"/>
</dbReference>
<organism evidence="2 3">
    <name type="scientific">Metarhizium album (strain ARSEF 1941)</name>
    <dbReference type="NCBI Taxonomy" id="1081103"/>
    <lineage>
        <taxon>Eukaryota</taxon>
        <taxon>Fungi</taxon>
        <taxon>Dikarya</taxon>
        <taxon>Ascomycota</taxon>
        <taxon>Pezizomycotina</taxon>
        <taxon>Sordariomycetes</taxon>
        <taxon>Hypocreomycetidae</taxon>
        <taxon>Hypocreales</taxon>
        <taxon>Clavicipitaceae</taxon>
        <taxon>Metarhizium</taxon>
    </lineage>
</organism>
<dbReference type="Proteomes" id="UP000030816">
    <property type="component" value="Unassembled WGS sequence"/>
</dbReference>
<feature type="region of interest" description="Disordered" evidence="1">
    <location>
        <begin position="1"/>
        <end position="22"/>
    </location>
</feature>
<evidence type="ECO:0000313" key="3">
    <source>
        <dbReference type="Proteomes" id="UP000030816"/>
    </source>
</evidence>
<accession>A0A0B2WXL8</accession>
<dbReference type="PANTHER" id="PTHR47718">
    <property type="entry name" value="OS01G0519700 PROTEIN"/>
    <property type="match status" value="1"/>
</dbReference>
<dbReference type="EMBL" id="AZHE01000001">
    <property type="protein sequence ID" value="KHO01037.1"/>
    <property type="molecule type" value="Genomic_DNA"/>
</dbReference>
<keyword evidence="3" id="KW-1185">Reference proteome</keyword>
<dbReference type="OrthoDB" id="4953097at2759"/>
<proteinExistence type="predicted"/>
<protein>
    <recommendedName>
        <fullName evidence="4">FAR1 domain-containing protein</fullName>
    </recommendedName>
</protein>
<dbReference type="AlphaFoldDB" id="A0A0B2WXL8"/>
<evidence type="ECO:0000313" key="2">
    <source>
        <dbReference type="EMBL" id="KHO01037.1"/>
    </source>
</evidence>
<reference evidence="2 3" key="1">
    <citation type="journal article" date="2014" name="Proc. Natl. Acad. Sci. U.S.A.">
        <title>Trajectory and genomic determinants of fungal-pathogen speciation and host adaptation.</title>
        <authorList>
            <person name="Hu X."/>
            <person name="Xiao G."/>
            <person name="Zheng P."/>
            <person name="Shang Y."/>
            <person name="Su Y."/>
            <person name="Zhang X."/>
            <person name="Liu X."/>
            <person name="Zhan S."/>
            <person name="St Leger R.J."/>
            <person name="Wang C."/>
        </authorList>
    </citation>
    <scope>NUCLEOTIDE SEQUENCE [LARGE SCALE GENOMIC DNA]</scope>
    <source>
        <strain evidence="2 3">ARSEF 1941</strain>
    </source>
</reference>
<name>A0A0B2WXL8_METAS</name>